<feature type="region of interest" description="Disordered" evidence="1">
    <location>
        <begin position="279"/>
        <end position="298"/>
    </location>
</feature>
<organism evidence="2 3">
    <name type="scientific">Geotrypetes seraphini</name>
    <name type="common">Gaboon caecilian</name>
    <name type="synonym">Caecilia seraphini</name>
    <dbReference type="NCBI Taxonomy" id="260995"/>
    <lineage>
        <taxon>Eukaryota</taxon>
        <taxon>Metazoa</taxon>
        <taxon>Chordata</taxon>
        <taxon>Craniata</taxon>
        <taxon>Vertebrata</taxon>
        <taxon>Euteleostomi</taxon>
        <taxon>Amphibia</taxon>
        <taxon>Gymnophiona</taxon>
        <taxon>Geotrypetes</taxon>
    </lineage>
</organism>
<dbReference type="InParanoid" id="A0A6P8S2C9"/>
<dbReference type="Pfam" id="PF08208">
    <property type="entry name" value="RNA_polI_A34"/>
    <property type="match status" value="1"/>
</dbReference>
<keyword evidence="2" id="KW-1185">Reference proteome</keyword>
<dbReference type="RefSeq" id="XP_033811857.1">
    <property type="nucleotide sequence ID" value="XM_033955966.1"/>
</dbReference>
<feature type="region of interest" description="Disordered" evidence="1">
    <location>
        <begin position="305"/>
        <end position="336"/>
    </location>
</feature>
<sequence>MPRQHASQTAFMLMSLPMQMLTLQEEIRAVFEQELSGLVQMQYSVSLPIHSSRIVDSVIHGSSCKPCCREFGSVPDCITPDTLSPTLIPEDEVFFSLAEEKLIKAPVDFNPECFNSQKVPLCGFQSLKSKKDGASRRYSIFSSSRDLDSSYLLVPSSEEGQLACGPAFSGYLNVCENFSGPTRKSPPKAISASPAPQIPEGLKQRFQPFGATPLYSGLQRKRQLKKSTKKRKIPIAEVITDKGMGRARQLESMKQEPVEGETWGNMAQACEVQSLSIDTTDAKKKKRRKREPHGAGDIVGSQELDEMRTGGTIEETKIPTEDKLEQHCKKKKRKQKPIEEGFVLVAEEENSGFQDKMEKVFLGEMSELIVNKADRKQKCKNKKSKRELSDRFASIAEEQSSDFCENQGA</sequence>
<protein>
    <submittedName>
        <fullName evidence="3">DNA-directed RNA polymerase I subunit RPA34-like</fullName>
    </submittedName>
</protein>
<evidence type="ECO:0000313" key="3">
    <source>
        <dbReference type="RefSeq" id="XP_033811857.1"/>
    </source>
</evidence>
<reference evidence="3" key="1">
    <citation type="submission" date="2025-08" db="UniProtKB">
        <authorList>
            <consortium name="RefSeq"/>
        </authorList>
    </citation>
    <scope>IDENTIFICATION</scope>
</reference>
<dbReference type="KEGG" id="gsh:117365490"/>
<dbReference type="AlphaFoldDB" id="A0A6P8S2C9"/>
<evidence type="ECO:0000256" key="1">
    <source>
        <dbReference type="SAM" id="MobiDB-lite"/>
    </source>
</evidence>
<dbReference type="GO" id="GO:0006360">
    <property type="term" value="P:transcription by RNA polymerase I"/>
    <property type="evidence" value="ECO:0007669"/>
    <property type="project" value="InterPro"/>
</dbReference>
<evidence type="ECO:0000313" key="2">
    <source>
        <dbReference type="Proteomes" id="UP000515159"/>
    </source>
</evidence>
<gene>
    <name evidence="3" type="primary">LOC117365490</name>
</gene>
<dbReference type="OrthoDB" id="10071093at2759"/>
<accession>A0A6P8S2C9</accession>
<dbReference type="Proteomes" id="UP000515159">
    <property type="component" value="Chromosome 8"/>
</dbReference>
<proteinExistence type="predicted"/>
<name>A0A6P8S2C9_GEOSA</name>
<feature type="compositionally biased region" description="Basic and acidic residues" evidence="1">
    <location>
        <begin position="314"/>
        <end position="327"/>
    </location>
</feature>
<dbReference type="InterPro" id="IPR013240">
    <property type="entry name" value="DNA-dir_RNA_pol1_su_RPA34"/>
</dbReference>
<dbReference type="GeneID" id="117365490"/>